<evidence type="ECO:0000256" key="9">
    <source>
        <dbReference type="RuleBase" id="RU000461"/>
    </source>
</evidence>
<feature type="binding site" description="axial binding residue" evidence="8">
    <location>
        <position position="393"/>
    </location>
    <ligand>
        <name>heme</name>
        <dbReference type="ChEBI" id="CHEBI:30413"/>
    </ligand>
    <ligandPart>
        <name>Fe</name>
        <dbReference type="ChEBI" id="CHEBI:18248"/>
    </ligandPart>
</feature>
<keyword evidence="6 8" id="KW-0408">Iron</keyword>
<dbReference type="Pfam" id="PF00067">
    <property type="entry name" value="p450"/>
    <property type="match status" value="1"/>
</dbReference>
<comment type="similarity">
    <text evidence="2 9">Belongs to the cytochrome P450 family.</text>
</comment>
<dbReference type="PRINTS" id="PR00463">
    <property type="entry name" value="EP450I"/>
</dbReference>
<evidence type="ECO:0000313" key="11">
    <source>
        <dbReference type="Proteomes" id="UP001152798"/>
    </source>
</evidence>
<dbReference type="InterPro" id="IPR002401">
    <property type="entry name" value="Cyt_P450_E_grp-I"/>
</dbReference>
<evidence type="ECO:0000256" key="2">
    <source>
        <dbReference type="ARBA" id="ARBA00010617"/>
    </source>
</evidence>
<dbReference type="GO" id="GO:0016705">
    <property type="term" value="F:oxidoreductase activity, acting on paired donors, with incorporation or reduction of molecular oxygen"/>
    <property type="evidence" value="ECO:0007669"/>
    <property type="project" value="InterPro"/>
</dbReference>
<evidence type="ECO:0000256" key="3">
    <source>
        <dbReference type="ARBA" id="ARBA00022617"/>
    </source>
</evidence>
<comment type="cofactor">
    <cofactor evidence="1 8">
        <name>heme</name>
        <dbReference type="ChEBI" id="CHEBI:30413"/>
    </cofactor>
</comment>
<dbReference type="AlphaFoldDB" id="A0A9P0HMQ5"/>
<evidence type="ECO:0008006" key="12">
    <source>
        <dbReference type="Google" id="ProtNLM"/>
    </source>
</evidence>
<dbReference type="PROSITE" id="PS00086">
    <property type="entry name" value="CYTOCHROME_P450"/>
    <property type="match status" value="1"/>
</dbReference>
<dbReference type="GO" id="GO:0005506">
    <property type="term" value="F:iron ion binding"/>
    <property type="evidence" value="ECO:0007669"/>
    <property type="project" value="InterPro"/>
</dbReference>
<dbReference type="GO" id="GO:0004497">
    <property type="term" value="F:monooxygenase activity"/>
    <property type="evidence" value="ECO:0007669"/>
    <property type="project" value="UniProtKB-KW"/>
</dbReference>
<dbReference type="InterPro" id="IPR001128">
    <property type="entry name" value="Cyt_P450"/>
</dbReference>
<dbReference type="PANTHER" id="PTHR24279:SF120">
    <property type="entry name" value="CYTOCHROME P450"/>
    <property type="match status" value="1"/>
</dbReference>
<dbReference type="PANTHER" id="PTHR24279">
    <property type="entry name" value="CYTOCHROME P450"/>
    <property type="match status" value="1"/>
</dbReference>
<keyword evidence="3 8" id="KW-0349">Heme</keyword>
<evidence type="ECO:0000256" key="7">
    <source>
        <dbReference type="ARBA" id="ARBA00023033"/>
    </source>
</evidence>
<dbReference type="GO" id="GO:0020037">
    <property type="term" value="F:heme binding"/>
    <property type="evidence" value="ECO:0007669"/>
    <property type="project" value="InterPro"/>
</dbReference>
<keyword evidence="11" id="KW-1185">Reference proteome</keyword>
<evidence type="ECO:0000256" key="4">
    <source>
        <dbReference type="ARBA" id="ARBA00022723"/>
    </source>
</evidence>
<dbReference type="SUPFAM" id="SSF48264">
    <property type="entry name" value="Cytochrome P450"/>
    <property type="match status" value="1"/>
</dbReference>
<evidence type="ECO:0000256" key="6">
    <source>
        <dbReference type="ARBA" id="ARBA00023004"/>
    </source>
</evidence>
<dbReference type="Proteomes" id="UP001152798">
    <property type="component" value="Chromosome 6"/>
</dbReference>
<evidence type="ECO:0000256" key="8">
    <source>
        <dbReference type="PIRSR" id="PIRSR602401-1"/>
    </source>
</evidence>
<accession>A0A9P0HMQ5</accession>
<dbReference type="InterPro" id="IPR050479">
    <property type="entry name" value="CYP11_CYP27_families"/>
</dbReference>
<organism evidence="10 11">
    <name type="scientific">Nezara viridula</name>
    <name type="common">Southern green stink bug</name>
    <name type="synonym">Cimex viridulus</name>
    <dbReference type="NCBI Taxonomy" id="85310"/>
    <lineage>
        <taxon>Eukaryota</taxon>
        <taxon>Metazoa</taxon>
        <taxon>Ecdysozoa</taxon>
        <taxon>Arthropoda</taxon>
        <taxon>Hexapoda</taxon>
        <taxon>Insecta</taxon>
        <taxon>Pterygota</taxon>
        <taxon>Neoptera</taxon>
        <taxon>Paraneoptera</taxon>
        <taxon>Hemiptera</taxon>
        <taxon>Heteroptera</taxon>
        <taxon>Panheteroptera</taxon>
        <taxon>Pentatomomorpha</taxon>
        <taxon>Pentatomoidea</taxon>
        <taxon>Pentatomidae</taxon>
        <taxon>Pentatominae</taxon>
        <taxon>Nezara</taxon>
    </lineage>
</organism>
<evidence type="ECO:0000256" key="1">
    <source>
        <dbReference type="ARBA" id="ARBA00001971"/>
    </source>
</evidence>
<evidence type="ECO:0000256" key="5">
    <source>
        <dbReference type="ARBA" id="ARBA00023002"/>
    </source>
</evidence>
<dbReference type="PRINTS" id="PR00385">
    <property type="entry name" value="P450"/>
</dbReference>
<keyword evidence="5 9" id="KW-0560">Oxidoreductase</keyword>
<dbReference type="EMBL" id="OV725082">
    <property type="protein sequence ID" value="CAH1404539.1"/>
    <property type="molecule type" value="Genomic_DNA"/>
</dbReference>
<reference evidence="10" key="1">
    <citation type="submission" date="2022-01" db="EMBL/GenBank/DDBJ databases">
        <authorList>
            <person name="King R."/>
        </authorList>
    </citation>
    <scope>NUCLEOTIDE SEQUENCE</scope>
</reference>
<proteinExistence type="inferred from homology"/>
<evidence type="ECO:0000313" key="10">
    <source>
        <dbReference type="EMBL" id="CAH1404539.1"/>
    </source>
</evidence>
<dbReference type="InterPro" id="IPR036396">
    <property type="entry name" value="Cyt_P450_sf"/>
</dbReference>
<dbReference type="OrthoDB" id="3945418at2759"/>
<name>A0A9P0HMQ5_NEZVI</name>
<protein>
    <recommendedName>
        <fullName evidence="12">Cytochrome P450</fullName>
    </recommendedName>
</protein>
<sequence length="443" mass="50713">MMKMIPYVKGLPIIGTSLSILAAGSSPKLHLYIDRRHKKLGPIFKENMGTVCGTFVADPLAARTVFSAEGRYPKHMVPDAWKVYNKIYNCNRGLFFMEGEEWLKYRHIMNKLILKRNLPNQQVQEYIISSFMESMDNFVGKQMHNIEHKFYQLSISFFIGTLMGTAIINKMEYFNKDIDNLALVVNSIFSTTTNLMNIPISLATSLNMKIWKEFTESVEYTLKAGRVLLEKIKGFPLNDGLLKDLLEEDLDDEVITGLVMDMILAAGDTSAYTSQWALYLLSREPEVADKVRSNDQLVSGVVKEVLRLYPAAIFISRYLDRDLILPTLDCQLSKGELVMLSLYTIGRLESAYTEPLKFKPERWMRHVDSNSRHYLGVKEPMAWLPFGVGSRSCIGRRLAEAQLHLTISKILSKYRLHLVEPVDMELRMVPVPTKPIKIKVDRL</sequence>
<keyword evidence="4 8" id="KW-0479">Metal-binding</keyword>
<dbReference type="Gene3D" id="1.10.630.10">
    <property type="entry name" value="Cytochrome P450"/>
    <property type="match status" value="1"/>
</dbReference>
<keyword evidence="7 9" id="KW-0503">Monooxygenase</keyword>
<dbReference type="InterPro" id="IPR017972">
    <property type="entry name" value="Cyt_P450_CS"/>
</dbReference>
<gene>
    <name evidence="10" type="ORF">NEZAVI_LOCUS12934</name>
</gene>